<dbReference type="GO" id="GO:0044550">
    <property type="term" value="P:secondary metabolite biosynthetic process"/>
    <property type="evidence" value="ECO:0007669"/>
    <property type="project" value="UniProtKB-ARBA"/>
</dbReference>
<evidence type="ECO:0000313" key="6">
    <source>
        <dbReference type="EMBL" id="SEA34253.1"/>
    </source>
</evidence>
<dbReference type="STRING" id="525918.SAMN05660964_01424"/>
<name>A0A1H4ADS6_9GAMM</name>
<dbReference type="AlphaFoldDB" id="A0A1H4ADS6"/>
<dbReference type="GO" id="GO:0031177">
    <property type="term" value="F:phosphopantetheine binding"/>
    <property type="evidence" value="ECO:0007669"/>
    <property type="project" value="TreeGrafter"/>
</dbReference>
<dbReference type="InterPro" id="IPR001242">
    <property type="entry name" value="Condensation_dom"/>
</dbReference>
<dbReference type="InterPro" id="IPR020845">
    <property type="entry name" value="AMP-binding_CS"/>
</dbReference>
<dbReference type="InterPro" id="IPR036736">
    <property type="entry name" value="ACP-like_sf"/>
</dbReference>
<dbReference type="Gene3D" id="3.40.50.980">
    <property type="match status" value="2"/>
</dbReference>
<evidence type="ECO:0000256" key="4">
    <source>
        <dbReference type="ARBA" id="ARBA00022553"/>
    </source>
</evidence>
<dbReference type="GO" id="GO:0005737">
    <property type="term" value="C:cytoplasm"/>
    <property type="evidence" value="ECO:0007669"/>
    <property type="project" value="TreeGrafter"/>
</dbReference>
<protein>
    <submittedName>
        <fullName evidence="6">Amino acid adenylation domain-containing protein</fullName>
    </submittedName>
</protein>
<dbReference type="FunFam" id="3.40.50.12780:FF:000012">
    <property type="entry name" value="Non-ribosomal peptide synthetase"/>
    <property type="match status" value="1"/>
</dbReference>
<dbReference type="Proteomes" id="UP000199397">
    <property type="component" value="Unassembled WGS sequence"/>
</dbReference>
<dbReference type="PROSITE" id="PS50075">
    <property type="entry name" value="CARRIER"/>
    <property type="match status" value="1"/>
</dbReference>
<evidence type="ECO:0000259" key="5">
    <source>
        <dbReference type="PROSITE" id="PS50075"/>
    </source>
</evidence>
<dbReference type="PROSITE" id="PS00012">
    <property type="entry name" value="PHOSPHOPANTETHEINE"/>
    <property type="match status" value="1"/>
</dbReference>
<keyword evidence="4" id="KW-0597">Phosphoprotein</keyword>
<dbReference type="SUPFAM" id="SSF52777">
    <property type="entry name" value="CoA-dependent acyltransferases"/>
    <property type="match status" value="1"/>
</dbReference>
<dbReference type="SUPFAM" id="SSF56801">
    <property type="entry name" value="Acetyl-CoA synthetase-like"/>
    <property type="match status" value="1"/>
</dbReference>
<evidence type="ECO:0000256" key="2">
    <source>
        <dbReference type="ARBA" id="ARBA00006432"/>
    </source>
</evidence>
<dbReference type="PROSITE" id="PS00455">
    <property type="entry name" value="AMP_BINDING"/>
    <property type="match status" value="1"/>
</dbReference>
<dbReference type="InterPro" id="IPR010071">
    <property type="entry name" value="AA_adenyl_dom"/>
</dbReference>
<dbReference type="GO" id="GO:0043041">
    <property type="term" value="P:amino acid activation for nonribosomal peptide biosynthetic process"/>
    <property type="evidence" value="ECO:0007669"/>
    <property type="project" value="TreeGrafter"/>
</dbReference>
<dbReference type="FunFam" id="3.30.300.30:FF:000010">
    <property type="entry name" value="Enterobactin synthetase component F"/>
    <property type="match status" value="1"/>
</dbReference>
<feature type="domain" description="Carrier" evidence="5">
    <location>
        <begin position="605"/>
        <end position="680"/>
    </location>
</feature>
<dbReference type="Gene3D" id="1.10.1200.10">
    <property type="entry name" value="ACP-like"/>
    <property type="match status" value="1"/>
</dbReference>
<dbReference type="InterPro" id="IPR045851">
    <property type="entry name" value="AMP-bd_C_sf"/>
</dbReference>
<dbReference type="GO" id="GO:0003824">
    <property type="term" value="F:catalytic activity"/>
    <property type="evidence" value="ECO:0007669"/>
    <property type="project" value="InterPro"/>
</dbReference>
<dbReference type="PANTHER" id="PTHR45527:SF1">
    <property type="entry name" value="FATTY ACID SYNTHASE"/>
    <property type="match status" value="1"/>
</dbReference>
<organism evidence="6 7">
    <name type="scientific">Thiothrix caldifontis</name>
    <dbReference type="NCBI Taxonomy" id="525918"/>
    <lineage>
        <taxon>Bacteria</taxon>
        <taxon>Pseudomonadati</taxon>
        <taxon>Pseudomonadota</taxon>
        <taxon>Gammaproteobacteria</taxon>
        <taxon>Thiotrichales</taxon>
        <taxon>Thiotrichaceae</taxon>
        <taxon>Thiothrix</taxon>
    </lineage>
</organism>
<keyword evidence="7" id="KW-1185">Reference proteome</keyword>
<comment type="cofactor">
    <cofactor evidence="1">
        <name>pantetheine 4'-phosphate</name>
        <dbReference type="ChEBI" id="CHEBI:47942"/>
    </cofactor>
</comment>
<dbReference type="FunFam" id="2.30.38.10:FF:000001">
    <property type="entry name" value="Non-ribosomal peptide synthetase PvdI"/>
    <property type="match status" value="1"/>
</dbReference>
<dbReference type="EMBL" id="FNQP01000006">
    <property type="protein sequence ID" value="SEA34253.1"/>
    <property type="molecule type" value="Genomic_DNA"/>
</dbReference>
<dbReference type="Gene3D" id="3.30.300.30">
    <property type="match status" value="1"/>
</dbReference>
<accession>A0A1H4ADS6</accession>
<dbReference type="InterPro" id="IPR009081">
    <property type="entry name" value="PP-bd_ACP"/>
</dbReference>
<dbReference type="NCBIfam" id="TIGR01733">
    <property type="entry name" value="AA-adenyl-dom"/>
    <property type="match status" value="1"/>
</dbReference>
<gene>
    <name evidence="6" type="ORF">SAMN05660964_01424</name>
</gene>
<dbReference type="Gene3D" id="3.30.559.30">
    <property type="entry name" value="Nonribosomal peptide synthetase, condensation domain"/>
    <property type="match status" value="1"/>
</dbReference>
<evidence type="ECO:0000313" key="7">
    <source>
        <dbReference type="Proteomes" id="UP000199397"/>
    </source>
</evidence>
<dbReference type="Pfam" id="PF13193">
    <property type="entry name" value="AMP-binding_C"/>
    <property type="match status" value="1"/>
</dbReference>
<dbReference type="Pfam" id="PF00501">
    <property type="entry name" value="AMP-binding"/>
    <property type="match status" value="1"/>
</dbReference>
<keyword evidence="3" id="KW-0596">Phosphopantetheine</keyword>
<dbReference type="Gene3D" id="2.30.38.10">
    <property type="entry name" value="Luciferase, Domain 3"/>
    <property type="match status" value="1"/>
</dbReference>
<dbReference type="FunFam" id="3.40.50.980:FF:000001">
    <property type="entry name" value="Non-ribosomal peptide synthetase"/>
    <property type="match status" value="1"/>
</dbReference>
<evidence type="ECO:0000256" key="3">
    <source>
        <dbReference type="ARBA" id="ARBA00022450"/>
    </source>
</evidence>
<sequence>MQLTPLELANRVAKFDLTLHLREQNGEIVMLWEYNRDLFAHSSIERLSGHFQHLLAAAQAQPDTPILKLPLLSTAERQQLLVDWNATQHPYPCDALIQHLVSAQAARHPQAIAARFGQTQLCYQALEEQSNQLAHYLIKQGVQRGDRVGLCVERSLAMPVAMLAILKAGAAYVPLDPHYPLERLQFLLEDSQPGLIITQQTLLEQLPPTQLPLVCVDSDWQRITQQASTLPGLPHSPDDAAYMIYTSGSTGRPKGVLVQQRHLVHSTCARLHYYADKPLERFLLLSSLAFDSSVAGIFWSLCSGGTLVLPPPGVEKEADTLAELIAHDRITHILLLPSLYHLLLNHAAAQLASLQAVIVAGESCPPALPPLHQQYLPQASLYNEYGPTEGTVWSTVYRFPPHWQGTQAPIGQAISNVQLYVLDTERQPVPIGVSGELYIGGEGITAGYWQRPELTAEKFIPNPFGNGKLYRSGDQVRWQADGTLLFVGRMDQQVKIRGFRIEPGEIEAVLSTHPQLQETVVLPYPDSQGHWQLAAYVVTHAQTTPSTPALLNELRQWLANRLPAYMQPASITCLPTMPLTPNGKLDRKALPAPEQHAAMTSDYLPPLTPVEIALAVIWETLLKVQPIGRNADFFALGGHSLLLVQLAAHIRQTFHTVVSLRALFQHSTLRQMAAIIEATPVETPATHPEPAIRGNPPPALPDLPYVQCIGQDLSTLIRRGELPPIQSAALTYWPDEVLNRYGLSREILLQQTFRGEPTVAAIMVTPWGRIAIILLPRLLSELYVDPSLPDAIADALRLAHDLGAGCVSLTGLLPSATRYGHTIPPALSAAANWPAITTGHAMTAAAVVHNIDHIVKVAGRNLARETVACLGLGSIGLTSLRLLLQVLPHPRRLLLCDLYSKHTELERLVVELVEEWHFQGVIEIVTVDAELPATVYEATLIIGATNVPDVLDVARLQSGTLIVDDSGPHCFNPQQALQRLEQAADILFTEGGALYLPQGLQHQCYTPTGLENVFIDSGMLDPHILMGCTLSSLLSALHANLPATLGMPATAECLAFYQALQQLGVAAAPLRCDDYLLSNAAIEHFRQHFAHDTIAC</sequence>
<dbReference type="FunFam" id="1.10.1200.10:FF:000005">
    <property type="entry name" value="Nonribosomal peptide synthetase 1"/>
    <property type="match status" value="1"/>
</dbReference>
<dbReference type="InterPro" id="IPR025110">
    <property type="entry name" value="AMP-bd_C"/>
</dbReference>
<dbReference type="Pfam" id="PF00550">
    <property type="entry name" value="PP-binding"/>
    <property type="match status" value="1"/>
</dbReference>
<dbReference type="PANTHER" id="PTHR45527">
    <property type="entry name" value="NONRIBOSOMAL PEPTIDE SYNTHETASE"/>
    <property type="match status" value="1"/>
</dbReference>
<dbReference type="Pfam" id="PF00668">
    <property type="entry name" value="Condensation"/>
    <property type="match status" value="1"/>
</dbReference>
<reference evidence="6 7" key="1">
    <citation type="submission" date="2016-10" db="EMBL/GenBank/DDBJ databases">
        <authorList>
            <person name="de Groot N.N."/>
        </authorList>
    </citation>
    <scope>NUCLEOTIDE SEQUENCE [LARGE SCALE GENOMIC DNA]</scope>
    <source>
        <strain evidence="6 7">DSM 21228</strain>
    </source>
</reference>
<dbReference type="SUPFAM" id="SSF47336">
    <property type="entry name" value="ACP-like"/>
    <property type="match status" value="1"/>
</dbReference>
<dbReference type="OrthoDB" id="9757559at2"/>
<evidence type="ECO:0000256" key="1">
    <source>
        <dbReference type="ARBA" id="ARBA00001957"/>
    </source>
</evidence>
<dbReference type="InterPro" id="IPR006162">
    <property type="entry name" value="Ppantetheine_attach_site"/>
</dbReference>
<dbReference type="CDD" id="cd05930">
    <property type="entry name" value="A_NRPS"/>
    <property type="match status" value="1"/>
</dbReference>
<proteinExistence type="inferred from homology"/>
<dbReference type="InterPro" id="IPR000873">
    <property type="entry name" value="AMP-dep_synth/lig_dom"/>
</dbReference>
<comment type="similarity">
    <text evidence="2">Belongs to the ATP-dependent AMP-binding enzyme family.</text>
</comment>